<feature type="compositionally biased region" description="Low complexity" evidence="2">
    <location>
        <begin position="147"/>
        <end position="159"/>
    </location>
</feature>
<evidence type="ECO:0000256" key="2">
    <source>
        <dbReference type="SAM" id="MobiDB-lite"/>
    </source>
</evidence>
<dbReference type="HOGENOM" id="CLU_009491_1_0_1"/>
<feature type="region of interest" description="Disordered" evidence="2">
    <location>
        <begin position="1"/>
        <end position="72"/>
    </location>
</feature>
<dbReference type="InterPro" id="IPR051726">
    <property type="entry name" value="Chitin_Synth_Reg"/>
</dbReference>
<dbReference type="STRING" id="1036808.A0A0C3A0V6"/>
<feature type="compositionally biased region" description="Pro residues" evidence="2">
    <location>
        <begin position="1"/>
        <end position="10"/>
    </location>
</feature>
<feature type="compositionally biased region" description="Pro residues" evidence="2">
    <location>
        <begin position="42"/>
        <end position="59"/>
    </location>
</feature>
<name>A0A0C3A0V6_9AGAM</name>
<dbReference type="InterPro" id="IPR006597">
    <property type="entry name" value="Sel1-like"/>
</dbReference>
<evidence type="ECO:0008006" key="5">
    <source>
        <dbReference type="Google" id="ProtNLM"/>
    </source>
</evidence>
<gene>
    <name evidence="3" type="ORF">SCLCIDRAFT_1210345</name>
</gene>
<keyword evidence="4" id="KW-1185">Reference proteome</keyword>
<evidence type="ECO:0000313" key="4">
    <source>
        <dbReference type="Proteomes" id="UP000053989"/>
    </source>
</evidence>
<dbReference type="InParanoid" id="A0A0C3A0V6"/>
<dbReference type="PANTHER" id="PTHR46430">
    <property type="entry name" value="PROTEIN SKT5-RELATED"/>
    <property type="match status" value="1"/>
</dbReference>
<reference evidence="4" key="2">
    <citation type="submission" date="2015-01" db="EMBL/GenBank/DDBJ databases">
        <title>Evolutionary Origins and Diversification of the Mycorrhizal Mutualists.</title>
        <authorList>
            <consortium name="DOE Joint Genome Institute"/>
            <consortium name="Mycorrhizal Genomics Consortium"/>
            <person name="Kohler A."/>
            <person name="Kuo A."/>
            <person name="Nagy L.G."/>
            <person name="Floudas D."/>
            <person name="Copeland A."/>
            <person name="Barry K.W."/>
            <person name="Cichocki N."/>
            <person name="Veneault-Fourrey C."/>
            <person name="LaButti K."/>
            <person name="Lindquist E.A."/>
            <person name="Lipzen A."/>
            <person name="Lundell T."/>
            <person name="Morin E."/>
            <person name="Murat C."/>
            <person name="Riley R."/>
            <person name="Ohm R."/>
            <person name="Sun H."/>
            <person name="Tunlid A."/>
            <person name="Henrissat B."/>
            <person name="Grigoriev I.V."/>
            <person name="Hibbett D.S."/>
            <person name="Martin F."/>
        </authorList>
    </citation>
    <scope>NUCLEOTIDE SEQUENCE [LARGE SCALE GENOMIC DNA]</scope>
    <source>
        <strain evidence="4">Foug A</strain>
    </source>
</reference>
<dbReference type="AlphaFoldDB" id="A0A0C3A0V6"/>
<dbReference type="InterPro" id="IPR011990">
    <property type="entry name" value="TPR-like_helical_dom_sf"/>
</dbReference>
<feature type="compositionally biased region" description="Basic and acidic residues" evidence="2">
    <location>
        <begin position="621"/>
        <end position="637"/>
    </location>
</feature>
<keyword evidence="1" id="KW-0677">Repeat</keyword>
<organism evidence="3 4">
    <name type="scientific">Scleroderma citrinum Foug A</name>
    <dbReference type="NCBI Taxonomy" id="1036808"/>
    <lineage>
        <taxon>Eukaryota</taxon>
        <taxon>Fungi</taxon>
        <taxon>Dikarya</taxon>
        <taxon>Basidiomycota</taxon>
        <taxon>Agaricomycotina</taxon>
        <taxon>Agaricomycetes</taxon>
        <taxon>Agaricomycetidae</taxon>
        <taxon>Boletales</taxon>
        <taxon>Sclerodermatineae</taxon>
        <taxon>Sclerodermataceae</taxon>
        <taxon>Scleroderma</taxon>
    </lineage>
</organism>
<feature type="compositionally biased region" description="Polar residues" evidence="2">
    <location>
        <begin position="124"/>
        <end position="135"/>
    </location>
</feature>
<feature type="region of interest" description="Disordered" evidence="2">
    <location>
        <begin position="592"/>
        <end position="781"/>
    </location>
</feature>
<dbReference type="EMBL" id="KN822013">
    <property type="protein sequence ID" value="KIM67303.1"/>
    <property type="molecule type" value="Genomic_DNA"/>
</dbReference>
<reference evidence="3 4" key="1">
    <citation type="submission" date="2014-04" db="EMBL/GenBank/DDBJ databases">
        <authorList>
            <consortium name="DOE Joint Genome Institute"/>
            <person name="Kuo A."/>
            <person name="Kohler A."/>
            <person name="Nagy L.G."/>
            <person name="Floudas D."/>
            <person name="Copeland A."/>
            <person name="Barry K.W."/>
            <person name="Cichocki N."/>
            <person name="Veneault-Fourrey C."/>
            <person name="LaButti K."/>
            <person name="Lindquist E.A."/>
            <person name="Lipzen A."/>
            <person name="Lundell T."/>
            <person name="Morin E."/>
            <person name="Murat C."/>
            <person name="Sun H."/>
            <person name="Tunlid A."/>
            <person name="Henrissat B."/>
            <person name="Grigoriev I.V."/>
            <person name="Hibbett D.S."/>
            <person name="Martin F."/>
            <person name="Nordberg H.P."/>
            <person name="Cantor M.N."/>
            <person name="Hua S.X."/>
        </authorList>
    </citation>
    <scope>NUCLEOTIDE SEQUENCE [LARGE SCALE GENOMIC DNA]</scope>
    <source>
        <strain evidence="3 4">Foug A</strain>
    </source>
</reference>
<feature type="compositionally biased region" description="Basic and acidic residues" evidence="2">
    <location>
        <begin position="772"/>
        <end position="781"/>
    </location>
</feature>
<feature type="compositionally biased region" description="Pro residues" evidence="2">
    <location>
        <begin position="22"/>
        <end position="33"/>
    </location>
</feature>
<accession>A0A0C3A0V6</accession>
<dbReference type="Pfam" id="PF08238">
    <property type="entry name" value="Sel1"/>
    <property type="match status" value="4"/>
</dbReference>
<proteinExistence type="predicted"/>
<dbReference type="PANTHER" id="PTHR46430:SF2">
    <property type="entry name" value="CHITIN SYNTHASE REGULATORY FACTOR 4"/>
    <property type="match status" value="1"/>
</dbReference>
<dbReference type="SMART" id="SM00671">
    <property type="entry name" value="SEL1"/>
    <property type="match status" value="6"/>
</dbReference>
<feature type="compositionally biased region" description="Low complexity" evidence="2">
    <location>
        <begin position="698"/>
        <end position="710"/>
    </location>
</feature>
<feature type="compositionally biased region" description="Polar residues" evidence="2">
    <location>
        <begin position="164"/>
        <end position="173"/>
    </location>
</feature>
<evidence type="ECO:0000256" key="1">
    <source>
        <dbReference type="ARBA" id="ARBA00022737"/>
    </source>
</evidence>
<sequence>MSIPPLPPRPSQDGARNSQPANQPPPVLPPLPPELLAQPRSLPSPYPPPSLPHFDPPLAAPRAHRVDPSLPANMARTLDDAIHQPANRFSSPAGLQAHSQQYPGTLGGFVHPSQIPAHRASLPHANSWNPPSGTAQQLPQSPPQRYSPPQLSQPSLSLPMATMTYHQSPQQSHVHPRAATMSSHASPAVPSPPQQGNGVPSLTAPLPTIQLLTNALPTVQNPNHDPAKKINWARDVLLLVDRAQQNASSDTPVVGPVMINDPQLHRLVQVALPMILQMASIQAPNPPPMYVAEALYLRGTFAASGAYPEHIPHNPRLAFRDFEAAARYGYSQAWFRLGRDYENFNDVAHARECFERGAKRNVESCIYRLGMANLMGQLGLPAQHEVAIPLLHRAATLATVQVPQPAYVFGLILLGEFTHVTVHQQLFAPVIPPHSTIQQEARLHLERAAYLHFAPAQYKLGHAYEFAIPPFPFDPLLSVQYYSLASQQSEVEADMALSKWFLCGAEGAFDKDENLAYTFAEKAARKGLPSAEFAMGYYKEVGVGGAKDVDAAMRWYKLASDHGNADAVERLVALEQPAPQVLSRQEHDYITEDKLVRKRTQAKQRSDRASADSGMSNARPSIEDSQRVVDLIRKNSETRPIAQAPPMAAPNQPMTTIPETNPAANVSPRPRPAAPPGRQFPNQHRYTLVDPGSGPSGGSSPPSRTQSPSSARQPGRPPGQRSASGPAPGGMAPPVPNAGGPPEDTPPPSRAPQRPAAKGPATFAEMGIQGAKLEEKECIIM</sequence>
<evidence type="ECO:0000313" key="3">
    <source>
        <dbReference type="EMBL" id="KIM67303.1"/>
    </source>
</evidence>
<feature type="compositionally biased region" description="Low complexity" evidence="2">
    <location>
        <begin position="642"/>
        <end position="654"/>
    </location>
</feature>
<dbReference type="SUPFAM" id="SSF81901">
    <property type="entry name" value="HCP-like"/>
    <property type="match status" value="2"/>
</dbReference>
<dbReference type="Gene3D" id="1.25.40.10">
    <property type="entry name" value="Tetratricopeptide repeat domain"/>
    <property type="match status" value="2"/>
</dbReference>
<dbReference type="Proteomes" id="UP000053989">
    <property type="component" value="Unassembled WGS sequence"/>
</dbReference>
<protein>
    <recommendedName>
        <fullName evidence="5">HCP-like protein</fullName>
    </recommendedName>
</protein>
<dbReference type="OrthoDB" id="272077at2759"/>
<feature type="region of interest" description="Disordered" evidence="2">
    <location>
        <begin position="85"/>
        <end position="204"/>
    </location>
</feature>